<dbReference type="EMBL" id="FWYC01000003">
    <property type="protein sequence ID" value="SMC52656.1"/>
    <property type="molecule type" value="Genomic_DNA"/>
</dbReference>
<gene>
    <name evidence="2" type="ORF">SAMN05660733_00264</name>
</gene>
<protein>
    <submittedName>
        <fullName evidence="2">Uncharacterized protein</fullName>
    </submittedName>
</protein>
<feature type="region of interest" description="Disordered" evidence="1">
    <location>
        <begin position="1"/>
        <end position="61"/>
    </location>
</feature>
<proteinExistence type="predicted"/>
<name>A0A1W1ZWC3_9PSEU</name>
<dbReference type="AlphaFoldDB" id="A0A1W1ZWC3"/>
<evidence type="ECO:0000313" key="2">
    <source>
        <dbReference type="EMBL" id="SMC52656.1"/>
    </source>
</evidence>
<dbReference type="Proteomes" id="UP000192840">
    <property type="component" value="Unassembled WGS sequence"/>
</dbReference>
<evidence type="ECO:0000313" key="3">
    <source>
        <dbReference type="Proteomes" id="UP000192840"/>
    </source>
</evidence>
<evidence type="ECO:0000256" key="1">
    <source>
        <dbReference type="SAM" id="MobiDB-lite"/>
    </source>
</evidence>
<organism evidence="2 3">
    <name type="scientific">Lentzea albidocapillata</name>
    <dbReference type="NCBI Taxonomy" id="40571"/>
    <lineage>
        <taxon>Bacteria</taxon>
        <taxon>Bacillati</taxon>
        <taxon>Actinomycetota</taxon>
        <taxon>Actinomycetes</taxon>
        <taxon>Pseudonocardiales</taxon>
        <taxon>Pseudonocardiaceae</taxon>
        <taxon>Lentzea</taxon>
    </lineage>
</organism>
<reference evidence="3" key="1">
    <citation type="submission" date="2017-04" db="EMBL/GenBank/DDBJ databases">
        <authorList>
            <person name="Varghese N."/>
            <person name="Submissions S."/>
        </authorList>
    </citation>
    <scope>NUCLEOTIDE SEQUENCE [LARGE SCALE GENOMIC DNA]</scope>
    <source>
        <strain evidence="3">DSM 44073</strain>
    </source>
</reference>
<keyword evidence="3" id="KW-1185">Reference proteome</keyword>
<accession>A0A1W1ZWC3</accession>
<sequence length="61" mass="6648">MSTHTTQRKSEIMQPENGLFSHPDVDLPDTTPGSSPAEDQRSYTGLFREPADTPQNTTGTA</sequence>